<dbReference type="InterPro" id="IPR022742">
    <property type="entry name" value="Hydrolase_4"/>
</dbReference>
<dbReference type="GO" id="GO:0005576">
    <property type="term" value="C:extracellular region"/>
    <property type="evidence" value="ECO:0007669"/>
    <property type="project" value="UniProtKB-SubCell"/>
</dbReference>
<dbReference type="EMBL" id="CAJVPY010014237">
    <property type="protein sequence ID" value="CAG8745379.1"/>
    <property type="molecule type" value="Genomic_DNA"/>
</dbReference>
<dbReference type="AlphaFoldDB" id="A0A9N9NMK9"/>
<evidence type="ECO:0000313" key="7">
    <source>
        <dbReference type="Proteomes" id="UP000789405"/>
    </source>
</evidence>
<dbReference type="Pfam" id="PF20147">
    <property type="entry name" value="Crinkler"/>
    <property type="match status" value="1"/>
</dbReference>
<feature type="non-terminal residue" evidence="6">
    <location>
        <position position="437"/>
    </location>
</feature>
<dbReference type="InterPro" id="IPR051044">
    <property type="entry name" value="MAG_DAG_Lipase"/>
</dbReference>
<evidence type="ECO:0000313" key="6">
    <source>
        <dbReference type="EMBL" id="CAG8745379.1"/>
    </source>
</evidence>
<sequence>MTTITFDCIVQGESLPFKIDIDICKRIFELRKKVYYSLHEESAPKIEDIVLWKQQRLKTLTIEKLKILGCECEELSDTTETIKNAFKLPLKQNHTHIIVSIKIKLKCIILGETSTFPVKVNINDDVYTLKKSILKEINFPKNKDLTLWKVNVTMNDEIFEKNEEELKCKCRKLSDILETVKKKLKWIKINDINVYTKTWKAEKDEPKAYITFLHGHADRIDFHDHVFSKFSEAGIEVNAFDRRGHGRTCKEVGNPIIGGSWKDAIKDITEFIEKQNRKEGIPHYLMGHSMGGALALYYAAVCDQPLDGYIALSPLLKIVSVPLIFHVGRLFNKLLPYFVIKIDDKPEKFASNFSFSQVFVDKNFKNDKKRHLPILLMYGVGDNVSKTVAISNFYNLIEDSVEKIKENVHFGNNKSEVINYCKNWILSGGKHVESSEN</sequence>
<accession>A0A9N9NMK9</accession>
<feature type="domain" description="Serine aminopeptidase S33" evidence="4">
    <location>
        <begin position="205"/>
        <end position="348"/>
    </location>
</feature>
<evidence type="ECO:0000256" key="2">
    <source>
        <dbReference type="ARBA" id="ARBA00004613"/>
    </source>
</evidence>
<name>A0A9N9NMK9_9GLOM</name>
<dbReference type="OrthoDB" id="10249433at2759"/>
<comment type="subcellular location">
    <subcellularLocation>
        <location evidence="1">Host cell</location>
    </subcellularLocation>
    <subcellularLocation>
        <location evidence="2">Secreted</location>
    </subcellularLocation>
</comment>
<feature type="domain" description="Crinkler effector protein N-terminal" evidence="5">
    <location>
        <begin position="103"/>
        <end position="169"/>
    </location>
</feature>
<keyword evidence="3" id="KW-0964">Secreted</keyword>
<dbReference type="InterPro" id="IPR029058">
    <property type="entry name" value="AB_hydrolase_fold"/>
</dbReference>
<protein>
    <submittedName>
        <fullName evidence="6">22832_t:CDS:1</fullName>
    </submittedName>
</protein>
<gene>
    <name evidence="6" type="ORF">DERYTH_LOCUS16385</name>
</gene>
<dbReference type="Pfam" id="PF12146">
    <property type="entry name" value="Hydrolase_4"/>
    <property type="match status" value="1"/>
</dbReference>
<proteinExistence type="predicted"/>
<dbReference type="Gene3D" id="3.40.50.1820">
    <property type="entry name" value="alpha/beta hydrolase"/>
    <property type="match status" value="1"/>
</dbReference>
<keyword evidence="7" id="KW-1185">Reference proteome</keyword>
<dbReference type="GO" id="GO:0043657">
    <property type="term" value="C:host cell"/>
    <property type="evidence" value="ECO:0007669"/>
    <property type="project" value="UniProtKB-SubCell"/>
</dbReference>
<evidence type="ECO:0000256" key="3">
    <source>
        <dbReference type="ARBA" id="ARBA00022525"/>
    </source>
</evidence>
<organism evidence="6 7">
    <name type="scientific">Dentiscutata erythropus</name>
    <dbReference type="NCBI Taxonomy" id="1348616"/>
    <lineage>
        <taxon>Eukaryota</taxon>
        <taxon>Fungi</taxon>
        <taxon>Fungi incertae sedis</taxon>
        <taxon>Mucoromycota</taxon>
        <taxon>Glomeromycotina</taxon>
        <taxon>Glomeromycetes</taxon>
        <taxon>Diversisporales</taxon>
        <taxon>Gigasporaceae</taxon>
        <taxon>Dentiscutata</taxon>
    </lineage>
</organism>
<dbReference type="PANTHER" id="PTHR11614">
    <property type="entry name" value="PHOSPHOLIPASE-RELATED"/>
    <property type="match status" value="1"/>
</dbReference>
<dbReference type="Proteomes" id="UP000789405">
    <property type="component" value="Unassembled WGS sequence"/>
</dbReference>
<evidence type="ECO:0000259" key="5">
    <source>
        <dbReference type="Pfam" id="PF20147"/>
    </source>
</evidence>
<reference evidence="6" key="1">
    <citation type="submission" date="2021-06" db="EMBL/GenBank/DDBJ databases">
        <authorList>
            <person name="Kallberg Y."/>
            <person name="Tangrot J."/>
            <person name="Rosling A."/>
        </authorList>
    </citation>
    <scope>NUCLEOTIDE SEQUENCE</scope>
    <source>
        <strain evidence="6">MA453B</strain>
    </source>
</reference>
<comment type="caution">
    <text evidence="6">The sequence shown here is derived from an EMBL/GenBank/DDBJ whole genome shotgun (WGS) entry which is preliminary data.</text>
</comment>
<evidence type="ECO:0000259" key="4">
    <source>
        <dbReference type="Pfam" id="PF12146"/>
    </source>
</evidence>
<evidence type="ECO:0000256" key="1">
    <source>
        <dbReference type="ARBA" id="ARBA00004340"/>
    </source>
</evidence>
<dbReference type="SUPFAM" id="SSF53474">
    <property type="entry name" value="alpha/beta-Hydrolases"/>
    <property type="match status" value="1"/>
</dbReference>
<dbReference type="InterPro" id="IPR045379">
    <property type="entry name" value="Crinkler_N"/>
</dbReference>